<keyword evidence="5 6" id="KW-0505">Motor protein</keyword>
<feature type="compositionally biased region" description="Basic and acidic residues" evidence="8">
    <location>
        <begin position="257"/>
        <end position="276"/>
    </location>
</feature>
<dbReference type="GO" id="GO:0008017">
    <property type="term" value="F:microtubule binding"/>
    <property type="evidence" value="ECO:0007669"/>
    <property type="project" value="InterPro"/>
</dbReference>
<proteinExistence type="inferred from homology"/>
<gene>
    <name evidence="10" type="ORF">DBRI00130_LOCUS6686</name>
</gene>
<feature type="binding site" evidence="6">
    <location>
        <begin position="754"/>
        <end position="761"/>
    </location>
    <ligand>
        <name>ATP</name>
        <dbReference type="ChEBI" id="CHEBI:30616"/>
    </ligand>
</feature>
<evidence type="ECO:0000256" key="8">
    <source>
        <dbReference type="SAM" id="MobiDB-lite"/>
    </source>
</evidence>
<evidence type="ECO:0000259" key="9">
    <source>
        <dbReference type="PROSITE" id="PS50067"/>
    </source>
</evidence>
<dbReference type="PANTHER" id="PTHR47972">
    <property type="entry name" value="KINESIN-LIKE PROTEIN KLP-3"/>
    <property type="match status" value="1"/>
</dbReference>
<sequence>MPESRASRSLARLCRPTASSSASTTSSLSTPSVLDFDIDNMSLQSASTFGSSSIRSRRSNGVVRGDRSIRGSSSRFRVQHHPLRASTNSTSSGDEESLFSASPPAKKSRTSISNLSNRRMDMNALRNGSSYVKAHKANAELVTPVNEEVDYIFDLELPHDLSVVDESCESKYDMSVDGSESDINKFTDTILTNGVSIDGIQSLIEGHPGDHYDNPEGYADTIQILRQALSSALTSHQSFVAKVMDKEKKDHKKRSELRKTVKRLEDEKKESSERQDQVWSTLSLAKKREEDLNDEIRRLRDKLDDTEKTKQGAQIELGVSRAREKKSRKIASEYSAELQKIQKELLQHGGGSAKDTLVSDLKDEMSSKESKIKELESQLKLREQQIDTTKKEKEAASERADSTEKDMFELMRNLGDMQRSGEARESEANELRKRAEEKAALMERSLAEAKEKLAAIDVEQKTTQGTVESIKKELMESRDLIVEMKNREKLLKSDLNTAGAQLKVEQELRTRSEQKENEEKTERVAMSAQLMALTKDHARMEAHLAECNEAMELKWGEKLNEQTRICELKENQLGESQQKIAGLEGEIETLKMALKDVKGGMIEGTDQTEQLRKLNGEIAATKEKLKLEEQRCIAIEERYKGRIKVLEEEIRKGQAERRKLHNEVQELRGNVRVFARIRPFLPGDGVDDDARPCVAHSGENGLKLRRGEDEPWKHNFTFDEVFPQTAGQEAVFNQASEFIQSAMDGYNVCLFSYGQTGSGKTHTMQGSGVGQMRGIIPRSIEQIGRDKTRLERDGWSYEMNVSYLEIYNESIRDLLRDDRYEEIKHEVKVDKDGKRFVSNMTMKPLDPNDDDAVESIIRQAAKCRSVASTGMNAVSSRSHAVFTLHLSAVHPDDGKSIQGQLNLVDLAGSERIERSGASGDRAKEAMAINKSLSALTDVFAAIGRKGGHVPYRNSKLTYLLQPCLSGDGKTLMLVNLSPTEESSQESLCSLRFAAQVNKCELGKAKRSIGDLSAADDDGSKTTGSSARSVNREDSCTSTSLSSQSSSVGRSRSSRLQKPAGSLRRTASRGGSPTGESVRSLGSSRSASSRSLRSTKSSPSLSTRSKVVNSRARLSSPRT</sequence>
<evidence type="ECO:0000256" key="3">
    <source>
        <dbReference type="ARBA" id="ARBA00022741"/>
    </source>
</evidence>
<dbReference type="InterPro" id="IPR036961">
    <property type="entry name" value="Kinesin_motor_dom_sf"/>
</dbReference>
<keyword evidence="7" id="KW-0175">Coiled coil</keyword>
<keyword evidence="4 6" id="KW-0067">ATP-binding</keyword>
<dbReference type="Pfam" id="PF00225">
    <property type="entry name" value="Kinesin"/>
    <property type="match status" value="1"/>
</dbReference>
<evidence type="ECO:0000313" key="10">
    <source>
        <dbReference type="EMBL" id="CAE4591437.1"/>
    </source>
</evidence>
<feature type="region of interest" description="Disordered" evidence="8">
    <location>
        <begin position="47"/>
        <end position="117"/>
    </location>
</feature>
<dbReference type="EMBL" id="HBNS01008241">
    <property type="protein sequence ID" value="CAE4591437.1"/>
    <property type="molecule type" value="Transcribed_RNA"/>
</dbReference>
<feature type="compositionally biased region" description="Polar residues" evidence="8">
    <location>
        <begin position="1105"/>
        <end position="1118"/>
    </location>
</feature>
<protein>
    <recommendedName>
        <fullName evidence="9">Kinesin motor domain-containing protein</fullName>
    </recommendedName>
</protein>
<dbReference type="GO" id="GO:0005524">
    <property type="term" value="F:ATP binding"/>
    <property type="evidence" value="ECO:0007669"/>
    <property type="project" value="UniProtKB-UniRule"/>
</dbReference>
<feature type="region of interest" description="Disordered" evidence="8">
    <location>
        <begin position="1010"/>
        <end position="1118"/>
    </location>
</feature>
<evidence type="ECO:0000256" key="1">
    <source>
        <dbReference type="ARBA" id="ARBA00010899"/>
    </source>
</evidence>
<evidence type="ECO:0000256" key="4">
    <source>
        <dbReference type="ARBA" id="ARBA00022840"/>
    </source>
</evidence>
<dbReference type="PROSITE" id="PS00411">
    <property type="entry name" value="KINESIN_MOTOR_1"/>
    <property type="match status" value="1"/>
</dbReference>
<dbReference type="SMART" id="SM00129">
    <property type="entry name" value="KISc"/>
    <property type="match status" value="1"/>
</dbReference>
<feature type="domain" description="Kinesin motor" evidence="9">
    <location>
        <begin position="670"/>
        <end position="999"/>
    </location>
</feature>
<dbReference type="PROSITE" id="PS50067">
    <property type="entry name" value="KINESIN_MOTOR_2"/>
    <property type="match status" value="1"/>
</dbReference>
<comment type="similarity">
    <text evidence="1">Belongs to the TRAFAC class myosin-kinesin ATPase superfamily. Kinesin family. KIN-14 subfamily.</text>
</comment>
<feature type="coiled-coil region" evidence="7">
    <location>
        <begin position="566"/>
        <end position="670"/>
    </location>
</feature>
<dbReference type="PANTHER" id="PTHR47972:SF45">
    <property type="entry name" value="PROTEIN CLARET SEGREGATIONAL"/>
    <property type="match status" value="1"/>
</dbReference>
<evidence type="ECO:0000256" key="2">
    <source>
        <dbReference type="ARBA" id="ARBA00022701"/>
    </source>
</evidence>
<keyword evidence="3 6" id="KW-0547">Nucleotide-binding</keyword>
<accession>A0A7S4QR74</accession>
<dbReference type="PRINTS" id="PR00380">
    <property type="entry name" value="KINESINHEAVY"/>
</dbReference>
<dbReference type="GO" id="GO:0005874">
    <property type="term" value="C:microtubule"/>
    <property type="evidence" value="ECO:0007669"/>
    <property type="project" value="UniProtKB-KW"/>
</dbReference>
<feature type="compositionally biased region" description="Low complexity" evidence="8">
    <location>
        <begin position="47"/>
        <end position="63"/>
    </location>
</feature>
<dbReference type="SUPFAM" id="SSF52540">
    <property type="entry name" value="P-loop containing nucleoside triphosphate hydrolases"/>
    <property type="match status" value="1"/>
</dbReference>
<feature type="compositionally biased region" description="Low complexity" evidence="8">
    <location>
        <begin position="1076"/>
        <end position="1104"/>
    </location>
</feature>
<dbReference type="AlphaFoldDB" id="A0A7S4QR74"/>
<name>A0A7S4QR74_9STRA</name>
<dbReference type="GO" id="GO:0003777">
    <property type="term" value="F:microtubule motor activity"/>
    <property type="evidence" value="ECO:0007669"/>
    <property type="project" value="InterPro"/>
</dbReference>
<reference evidence="10" key="1">
    <citation type="submission" date="2021-01" db="EMBL/GenBank/DDBJ databases">
        <authorList>
            <person name="Corre E."/>
            <person name="Pelletier E."/>
            <person name="Niang G."/>
            <person name="Scheremetjew M."/>
            <person name="Finn R."/>
            <person name="Kale V."/>
            <person name="Holt S."/>
            <person name="Cochrane G."/>
            <person name="Meng A."/>
            <person name="Brown T."/>
            <person name="Cohen L."/>
        </authorList>
    </citation>
    <scope>NUCLEOTIDE SEQUENCE</scope>
    <source>
        <strain evidence="10">GSO104</strain>
    </source>
</reference>
<feature type="compositionally biased region" description="Low complexity" evidence="8">
    <location>
        <begin position="1035"/>
        <end position="1050"/>
    </location>
</feature>
<keyword evidence="2" id="KW-0493">Microtubule</keyword>
<evidence type="ECO:0000256" key="5">
    <source>
        <dbReference type="ARBA" id="ARBA00023175"/>
    </source>
</evidence>
<dbReference type="GO" id="GO:0007018">
    <property type="term" value="P:microtubule-based movement"/>
    <property type="evidence" value="ECO:0007669"/>
    <property type="project" value="InterPro"/>
</dbReference>
<evidence type="ECO:0000256" key="7">
    <source>
        <dbReference type="SAM" id="Coils"/>
    </source>
</evidence>
<feature type="compositionally biased region" description="Low complexity" evidence="8">
    <location>
        <begin position="7"/>
        <end position="31"/>
    </location>
</feature>
<dbReference type="InterPro" id="IPR027417">
    <property type="entry name" value="P-loop_NTPase"/>
</dbReference>
<dbReference type="InterPro" id="IPR027640">
    <property type="entry name" value="Kinesin-like_fam"/>
</dbReference>
<dbReference type="InterPro" id="IPR019821">
    <property type="entry name" value="Kinesin_motor_CS"/>
</dbReference>
<dbReference type="Gene3D" id="3.40.850.10">
    <property type="entry name" value="Kinesin motor domain"/>
    <property type="match status" value="1"/>
</dbReference>
<organism evidence="10">
    <name type="scientific">Ditylum brightwellii</name>
    <dbReference type="NCBI Taxonomy" id="49249"/>
    <lineage>
        <taxon>Eukaryota</taxon>
        <taxon>Sar</taxon>
        <taxon>Stramenopiles</taxon>
        <taxon>Ochrophyta</taxon>
        <taxon>Bacillariophyta</taxon>
        <taxon>Mediophyceae</taxon>
        <taxon>Lithodesmiophycidae</taxon>
        <taxon>Lithodesmiales</taxon>
        <taxon>Lithodesmiaceae</taxon>
        <taxon>Ditylum</taxon>
    </lineage>
</organism>
<evidence type="ECO:0000256" key="6">
    <source>
        <dbReference type="PROSITE-ProRule" id="PRU00283"/>
    </source>
</evidence>
<feature type="region of interest" description="Disordered" evidence="8">
    <location>
        <begin position="1"/>
        <end position="31"/>
    </location>
</feature>
<feature type="coiled-coil region" evidence="7">
    <location>
        <begin position="358"/>
        <end position="487"/>
    </location>
</feature>
<dbReference type="InterPro" id="IPR001752">
    <property type="entry name" value="Kinesin_motor_dom"/>
</dbReference>
<feature type="region of interest" description="Disordered" evidence="8">
    <location>
        <begin position="244"/>
        <end position="276"/>
    </location>
</feature>